<comment type="pathway">
    <text evidence="3">Quinol/quinone metabolism; menaquinone biosynthesis.</text>
</comment>
<keyword evidence="1 3" id="KW-0474">Menaquinone biosynthesis</keyword>
<dbReference type="Pfam" id="PF00561">
    <property type="entry name" value="Abhydrolase_1"/>
    <property type="match status" value="1"/>
</dbReference>
<organism evidence="5 6">
    <name type="scientific">Lentibacillus halophilus</name>
    <dbReference type="NCBI Taxonomy" id="295065"/>
    <lineage>
        <taxon>Bacteria</taxon>
        <taxon>Bacillati</taxon>
        <taxon>Bacillota</taxon>
        <taxon>Bacilli</taxon>
        <taxon>Bacillales</taxon>
        <taxon>Bacillaceae</taxon>
        <taxon>Lentibacillus</taxon>
    </lineage>
</organism>
<evidence type="ECO:0000313" key="6">
    <source>
        <dbReference type="Proteomes" id="UP001501459"/>
    </source>
</evidence>
<reference evidence="5 6" key="1">
    <citation type="journal article" date="2019" name="Int. J. Syst. Evol. Microbiol.">
        <title>The Global Catalogue of Microorganisms (GCM) 10K type strain sequencing project: providing services to taxonomists for standard genome sequencing and annotation.</title>
        <authorList>
            <consortium name="The Broad Institute Genomics Platform"/>
            <consortium name="The Broad Institute Genome Sequencing Center for Infectious Disease"/>
            <person name="Wu L."/>
            <person name="Ma J."/>
        </authorList>
    </citation>
    <scope>NUCLEOTIDE SEQUENCE [LARGE SCALE GENOMIC DNA]</scope>
    <source>
        <strain evidence="5 6">JCM 12149</strain>
    </source>
</reference>
<keyword evidence="6" id="KW-1185">Reference proteome</keyword>
<name>A0ABN0Z290_9BACI</name>
<comment type="function">
    <text evidence="3">Catalyzes a proton abstraction reaction that results in 2,5-elimination of pyruvate from 2-succinyl-5-enolpyruvyl-6-hydroxy-3-cyclohexene-1-carboxylate (SEPHCHC) and the formation of 2-succinyl-6-hydroxy-2,4-cyclohexadiene-1-carboxylate (SHCHC).</text>
</comment>
<evidence type="ECO:0000256" key="2">
    <source>
        <dbReference type="ARBA" id="ARBA00023239"/>
    </source>
</evidence>
<dbReference type="InterPro" id="IPR022485">
    <property type="entry name" value="SHCHC_synthase_MenH"/>
</dbReference>
<keyword evidence="2 3" id="KW-0456">Lyase</keyword>
<evidence type="ECO:0000256" key="3">
    <source>
        <dbReference type="HAMAP-Rule" id="MF_01660"/>
    </source>
</evidence>
<accession>A0ABN0Z290</accession>
<dbReference type="Gene3D" id="3.40.50.1820">
    <property type="entry name" value="alpha/beta hydrolase"/>
    <property type="match status" value="1"/>
</dbReference>
<dbReference type="NCBIfam" id="TIGR03695">
    <property type="entry name" value="menH_SHCHC"/>
    <property type="match status" value="1"/>
</dbReference>
<comment type="similarity">
    <text evidence="3">Belongs to the AB hydrolase superfamily. MenH family.</text>
</comment>
<dbReference type="HAMAP" id="MF_01660">
    <property type="entry name" value="MenH"/>
    <property type="match status" value="1"/>
</dbReference>
<dbReference type="PANTHER" id="PTHR42916:SF1">
    <property type="entry name" value="PROTEIN PHYLLO, CHLOROPLASTIC"/>
    <property type="match status" value="1"/>
</dbReference>
<comment type="catalytic activity">
    <reaction evidence="3">
        <text>5-enolpyruvoyl-6-hydroxy-2-succinyl-cyclohex-3-ene-1-carboxylate = (1R,6R)-6-hydroxy-2-succinyl-cyclohexa-2,4-diene-1-carboxylate + pyruvate</text>
        <dbReference type="Rhea" id="RHEA:25597"/>
        <dbReference type="ChEBI" id="CHEBI:15361"/>
        <dbReference type="ChEBI" id="CHEBI:58689"/>
        <dbReference type="ChEBI" id="CHEBI:58818"/>
        <dbReference type="EC" id="4.2.99.20"/>
    </reaction>
</comment>
<comment type="caution">
    <text evidence="5">The sequence shown here is derived from an EMBL/GenBank/DDBJ whole genome shotgun (WGS) entry which is preliminary data.</text>
</comment>
<dbReference type="RefSeq" id="WP_343750452.1">
    <property type="nucleotide sequence ID" value="NZ_BAAADM010000002.1"/>
</dbReference>
<dbReference type="PRINTS" id="PR00412">
    <property type="entry name" value="EPOXHYDRLASE"/>
</dbReference>
<dbReference type="InterPro" id="IPR000639">
    <property type="entry name" value="Epox_hydrolase-like"/>
</dbReference>
<protein>
    <recommendedName>
        <fullName evidence="3">Putative 2-succinyl-6-hydroxy-2,4-cyclohexadiene-1-carboxylate synthase</fullName>
        <shortName evidence="3">SHCHC synthase</shortName>
        <ecNumber evidence="3">4.2.99.20</ecNumber>
    </recommendedName>
</protein>
<dbReference type="Proteomes" id="UP001501459">
    <property type="component" value="Unassembled WGS sequence"/>
</dbReference>
<dbReference type="EMBL" id="BAAADM010000002">
    <property type="protein sequence ID" value="GAA0428513.1"/>
    <property type="molecule type" value="Genomic_DNA"/>
</dbReference>
<feature type="domain" description="AB hydrolase-1" evidence="4">
    <location>
        <begin position="20"/>
        <end position="249"/>
    </location>
</feature>
<dbReference type="PRINTS" id="PR00111">
    <property type="entry name" value="ABHYDROLASE"/>
</dbReference>
<comment type="subunit">
    <text evidence="3">Monomer.</text>
</comment>
<dbReference type="InterPro" id="IPR000073">
    <property type="entry name" value="AB_hydrolase_1"/>
</dbReference>
<proteinExistence type="inferred from homology"/>
<evidence type="ECO:0000259" key="4">
    <source>
        <dbReference type="Pfam" id="PF00561"/>
    </source>
</evidence>
<dbReference type="PANTHER" id="PTHR42916">
    <property type="entry name" value="2-SUCCINYL-5-ENOLPYRUVYL-6-HYDROXY-3-CYCLOHEXENE-1-CARBOXYLATE SYNTHASE"/>
    <property type="match status" value="1"/>
</dbReference>
<sequence>MYVRVNDAAYWCHIRGNGEPVLLLHGFTGTSRTWDAVITDWLPDYQTIAVDLPGHGKTTAHPTSMEACCHDLANILDHLQWTTVHVIGYSMGGRTALSFAMLHPERVRSLTLESASPGLDDANERHNRRCRDDALASWITTRGIRAFADYWASLPMFDTQKSLPQTVQQSIREERLEQSATGLAQSLVTMGTGMQPSWWHRLTSLHVPVQLLAGENDAKFCTILRAMDDDMSQSHFFVVSHAGHAIHVEQTDKFGKIVRAFLQSMNVTDQ</sequence>
<evidence type="ECO:0000313" key="5">
    <source>
        <dbReference type="EMBL" id="GAA0428513.1"/>
    </source>
</evidence>
<comment type="pathway">
    <text evidence="3">Quinol/quinone metabolism; 1,4-dihydroxy-2-naphthoate biosynthesis; 1,4-dihydroxy-2-naphthoate from chorismate: step 3/7.</text>
</comment>
<dbReference type="EC" id="4.2.99.20" evidence="3"/>
<dbReference type="SUPFAM" id="SSF53474">
    <property type="entry name" value="alpha/beta-Hydrolases"/>
    <property type="match status" value="1"/>
</dbReference>
<gene>
    <name evidence="3 5" type="primary">menH</name>
    <name evidence="5" type="ORF">GCM10008983_01020</name>
</gene>
<dbReference type="InterPro" id="IPR029058">
    <property type="entry name" value="AB_hydrolase_fold"/>
</dbReference>
<evidence type="ECO:0000256" key="1">
    <source>
        <dbReference type="ARBA" id="ARBA00022428"/>
    </source>
</evidence>